<organism evidence="1 2">
    <name type="scientific">Acropora cervicornis</name>
    <name type="common">Staghorn coral</name>
    <dbReference type="NCBI Taxonomy" id="6130"/>
    <lineage>
        <taxon>Eukaryota</taxon>
        <taxon>Metazoa</taxon>
        <taxon>Cnidaria</taxon>
        <taxon>Anthozoa</taxon>
        <taxon>Hexacorallia</taxon>
        <taxon>Scleractinia</taxon>
        <taxon>Astrocoeniina</taxon>
        <taxon>Acroporidae</taxon>
        <taxon>Acropora</taxon>
    </lineage>
</organism>
<dbReference type="AlphaFoldDB" id="A0AAD9R727"/>
<name>A0AAD9R727_ACRCE</name>
<reference evidence="1" key="1">
    <citation type="journal article" date="2023" name="G3 (Bethesda)">
        <title>Whole genome assembly and annotation of the endangered Caribbean coral Acropora cervicornis.</title>
        <authorList>
            <person name="Selwyn J.D."/>
            <person name="Vollmer S.V."/>
        </authorList>
    </citation>
    <scope>NUCLEOTIDE SEQUENCE</scope>
    <source>
        <strain evidence="1">K2</strain>
    </source>
</reference>
<reference evidence="1" key="2">
    <citation type="journal article" date="2023" name="Science">
        <title>Genomic signatures of disease resistance in endangered staghorn corals.</title>
        <authorList>
            <person name="Vollmer S.V."/>
            <person name="Selwyn J.D."/>
            <person name="Despard B.A."/>
            <person name="Roesel C.L."/>
        </authorList>
    </citation>
    <scope>NUCLEOTIDE SEQUENCE</scope>
    <source>
        <strain evidence="1">K2</strain>
    </source>
</reference>
<protein>
    <submittedName>
        <fullName evidence="1">Uncharacterized protein</fullName>
    </submittedName>
</protein>
<keyword evidence="2" id="KW-1185">Reference proteome</keyword>
<sequence>MSPKEGMLLVVFVASAISSPSRLPRKDLLLKESIREAPKKENIRIFDEVSDETSERKYKREDWCDLVYQSCSDSFVAANCIAKNECDGMELGCDGPHGECGPADSLQYR</sequence>
<gene>
    <name evidence="1" type="ORF">P5673_000181</name>
</gene>
<dbReference type="EMBL" id="JARQWQ010000001">
    <property type="protein sequence ID" value="KAK2574058.1"/>
    <property type="molecule type" value="Genomic_DNA"/>
</dbReference>
<dbReference type="Proteomes" id="UP001249851">
    <property type="component" value="Unassembled WGS sequence"/>
</dbReference>
<evidence type="ECO:0000313" key="1">
    <source>
        <dbReference type="EMBL" id="KAK2574058.1"/>
    </source>
</evidence>
<proteinExistence type="predicted"/>
<comment type="caution">
    <text evidence="1">The sequence shown here is derived from an EMBL/GenBank/DDBJ whole genome shotgun (WGS) entry which is preliminary data.</text>
</comment>
<accession>A0AAD9R727</accession>
<evidence type="ECO:0000313" key="2">
    <source>
        <dbReference type="Proteomes" id="UP001249851"/>
    </source>
</evidence>